<dbReference type="CDD" id="cd00616">
    <property type="entry name" value="AHBA_syn"/>
    <property type="match status" value="1"/>
</dbReference>
<dbReference type="GO" id="GO:0030170">
    <property type="term" value="F:pyridoxal phosphate binding"/>
    <property type="evidence" value="ECO:0007669"/>
    <property type="project" value="UniProtKB-ARBA"/>
</dbReference>
<sequence>MGNEVELLEKKLAAYTGAKHCITVASGTEALLISLMALGIGAGDEVITTPFTFVATAEVIVLLGAKPVFVDIEPDTCNIDARLIEAKITERTKAIMPVSLYGQPADMDEINAIAAKYNLPVIEDAAQSFGATYKGKKSCHLSTIGCTSFFPSKPLGCYGDGGTIFTDDDDIYQACREIRIHGQSQRYVHTRIGVGGRMDTLQCAIVLAKLERFDWEVEQRIAIGQRYNQLMDEAGVQRVQQRDDRTSVFAQYTVLVDERSEVEARFREAGIPTAVHYPVPLNEQPAYQHLCCADCTPVAKAMAGRVMSLPMGADLSPGDTRSIARTLPTT</sequence>
<dbReference type="Gene3D" id="3.90.1150.10">
    <property type="entry name" value="Aspartate Aminotransferase, domain 1"/>
    <property type="match status" value="1"/>
</dbReference>
<dbReference type="PANTHER" id="PTHR30244">
    <property type="entry name" value="TRANSAMINASE"/>
    <property type="match status" value="1"/>
</dbReference>
<dbReference type="Gene3D" id="3.40.640.10">
    <property type="entry name" value="Type I PLP-dependent aspartate aminotransferase-like (Major domain)"/>
    <property type="match status" value="1"/>
</dbReference>
<name>A0A7R8WU77_9CRUS</name>
<dbReference type="FunFam" id="3.40.640.10:FF:000089">
    <property type="entry name" value="Aminotransferase, DegT/DnrJ/EryC1/StrS family"/>
    <property type="match status" value="1"/>
</dbReference>
<keyword evidence="1" id="KW-0663">Pyridoxal phosphate</keyword>
<dbReference type="Pfam" id="PF01041">
    <property type="entry name" value="DegT_DnrJ_EryC1"/>
    <property type="match status" value="1"/>
</dbReference>
<evidence type="ECO:0000256" key="1">
    <source>
        <dbReference type="ARBA" id="ARBA00022898"/>
    </source>
</evidence>
<gene>
    <name evidence="2" type="ORF">CTOB1V02_LOCUS15756</name>
</gene>
<dbReference type="InterPro" id="IPR000653">
    <property type="entry name" value="DegT/StrS_aminotransferase"/>
</dbReference>
<protein>
    <submittedName>
        <fullName evidence="2">Uncharacterized protein</fullName>
    </submittedName>
</protein>
<reference evidence="2" key="1">
    <citation type="submission" date="2020-11" db="EMBL/GenBank/DDBJ databases">
        <authorList>
            <person name="Tran Van P."/>
        </authorList>
    </citation>
    <scope>NUCLEOTIDE SEQUENCE</scope>
</reference>
<dbReference type="GO" id="GO:0008483">
    <property type="term" value="F:transaminase activity"/>
    <property type="evidence" value="ECO:0007669"/>
    <property type="project" value="TreeGrafter"/>
</dbReference>
<dbReference type="InterPro" id="IPR015422">
    <property type="entry name" value="PyrdxlP-dep_Trfase_small"/>
</dbReference>
<accession>A0A7R8WU77</accession>
<dbReference type="InterPro" id="IPR015424">
    <property type="entry name" value="PyrdxlP-dep_Trfase"/>
</dbReference>
<dbReference type="GO" id="GO:0000271">
    <property type="term" value="P:polysaccharide biosynthetic process"/>
    <property type="evidence" value="ECO:0007669"/>
    <property type="project" value="TreeGrafter"/>
</dbReference>
<dbReference type="PIRSF" id="PIRSF000390">
    <property type="entry name" value="PLP_StrS"/>
    <property type="match status" value="1"/>
</dbReference>
<dbReference type="SUPFAM" id="SSF53383">
    <property type="entry name" value="PLP-dependent transferases"/>
    <property type="match status" value="1"/>
</dbReference>
<dbReference type="OrthoDB" id="5955158at2759"/>
<evidence type="ECO:0000313" key="2">
    <source>
        <dbReference type="EMBL" id="CAD7237941.1"/>
    </source>
</evidence>
<dbReference type="AlphaFoldDB" id="A0A7R8WU77"/>
<dbReference type="InterPro" id="IPR015421">
    <property type="entry name" value="PyrdxlP-dep_Trfase_major"/>
</dbReference>
<proteinExistence type="predicted"/>
<dbReference type="PANTHER" id="PTHR30244:SF42">
    <property type="entry name" value="UDP-2-ACETAMIDO-2-DEOXY-3-OXO-D-GLUCURONATE AMINOTRANSFERASE"/>
    <property type="match status" value="1"/>
</dbReference>
<organism evidence="2">
    <name type="scientific">Cyprideis torosa</name>
    <dbReference type="NCBI Taxonomy" id="163714"/>
    <lineage>
        <taxon>Eukaryota</taxon>
        <taxon>Metazoa</taxon>
        <taxon>Ecdysozoa</taxon>
        <taxon>Arthropoda</taxon>
        <taxon>Crustacea</taxon>
        <taxon>Oligostraca</taxon>
        <taxon>Ostracoda</taxon>
        <taxon>Podocopa</taxon>
        <taxon>Podocopida</taxon>
        <taxon>Cytherocopina</taxon>
        <taxon>Cytheroidea</taxon>
        <taxon>Cytherideidae</taxon>
        <taxon>Cyprideis</taxon>
    </lineage>
</organism>
<dbReference type="EMBL" id="OB693964">
    <property type="protein sequence ID" value="CAD7237941.1"/>
    <property type="molecule type" value="Genomic_DNA"/>
</dbReference>